<evidence type="ECO:0000256" key="11">
    <source>
        <dbReference type="ARBA" id="ARBA00066349"/>
    </source>
</evidence>
<dbReference type="Pfam" id="PF01168">
    <property type="entry name" value="Ala_racemase_N"/>
    <property type="match status" value="1"/>
</dbReference>
<evidence type="ECO:0000256" key="4">
    <source>
        <dbReference type="ARBA" id="ARBA00022575"/>
    </source>
</evidence>
<comment type="cofactor">
    <cofactor evidence="2">
        <name>Zn(2+)</name>
        <dbReference type="ChEBI" id="CHEBI:29105"/>
    </cofactor>
</comment>
<reference evidence="16" key="3">
    <citation type="journal article" date="2010" name="Genome Res.">
        <title>Population genomic sequencing of Coccidioides fungi reveals recent hybridization and transposon control.</title>
        <authorList>
            <person name="Neafsey D.E."/>
            <person name="Barker B.M."/>
            <person name="Sharpton T.J."/>
            <person name="Stajich J.E."/>
            <person name="Park D.J."/>
            <person name="Whiston E."/>
            <person name="Hung C.-Y."/>
            <person name="McMahan C."/>
            <person name="White J."/>
            <person name="Sykes S."/>
            <person name="Heiman D."/>
            <person name="Young S."/>
            <person name="Zeng Q."/>
            <person name="Abouelleil A."/>
            <person name="Aftuck L."/>
            <person name="Bessette D."/>
            <person name="Brown A."/>
            <person name="FitzGerald M."/>
            <person name="Lui A."/>
            <person name="Macdonald J.P."/>
            <person name="Priest M."/>
            <person name="Orbach M.J."/>
            <person name="Galgiani J.N."/>
            <person name="Kirkland T.N."/>
            <person name="Cole G.T."/>
            <person name="Birren B.W."/>
            <person name="Henn M.R."/>
            <person name="Taylor J.W."/>
            <person name="Rounsley S.D."/>
        </authorList>
    </citation>
    <scope>NUCLEOTIDE SEQUENCE [LARGE SCALE GENOMIC DNA]</scope>
    <source>
        <strain evidence="16">RMSCC 3488</strain>
    </source>
</reference>
<dbReference type="GO" id="GO:0009636">
    <property type="term" value="P:response to toxic substance"/>
    <property type="evidence" value="ECO:0007669"/>
    <property type="project" value="UniProtKB-KW"/>
</dbReference>
<dbReference type="AlphaFoldDB" id="A0A0J6FGA9"/>
<dbReference type="InterPro" id="IPR026956">
    <property type="entry name" value="D-ser_dehydrat-like_dom"/>
</dbReference>
<evidence type="ECO:0000259" key="14">
    <source>
        <dbReference type="SMART" id="SM01119"/>
    </source>
</evidence>
<keyword evidence="6" id="KW-0862">Zinc</keyword>
<evidence type="ECO:0000256" key="10">
    <source>
        <dbReference type="ARBA" id="ARBA00055764"/>
    </source>
</evidence>
<dbReference type="GO" id="GO:0046872">
    <property type="term" value="F:metal ion binding"/>
    <property type="evidence" value="ECO:0007669"/>
    <property type="project" value="UniProtKB-KW"/>
</dbReference>
<organism evidence="15 16">
    <name type="scientific">Coccidioides posadasii RMSCC 3488</name>
    <dbReference type="NCBI Taxonomy" id="454284"/>
    <lineage>
        <taxon>Eukaryota</taxon>
        <taxon>Fungi</taxon>
        <taxon>Dikarya</taxon>
        <taxon>Ascomycota</taxon>
        <taxon>Pezizomycotina</taxon>
        <taxon>Eurotiomycetes</taxon>
        <taxon>Eurotiomycetidae</taxon>
        <taxon>Onygenales</taxon>
        <taxon>Onygenaceae</taxon>
        <taxon>Coccidioides</taxon>
    </lineage>
</organism>
<dbReference type="InterPro" id="IPR001608">
    <property type="entry name" value="Ala_racemase_N"/>
</dbReference>
<keyword evidence="8" id="KW-0456">Lyase</keyword>
<evidence type="ECO:0000256" key="8">
    <source>
        <dbReference type="ARBA" id="ARBA00023239"/>
    </source>
</evidence>
<feature type="domain" description="D-serine dehydratase-like" evidence="14">
    <location>
        <begin position="324"/>
        <end position="445"/>
    </location>
</feature>
<keyword evidence="7" id="KW-0663">Pyridoxal phosphate</keyword>
<dbReference type="PANTHER" id="PTHR28004">
    <property type="entry name" value="ZGC:162816-RELATED"/>
    <property type="match status" value="1"/>
</dbReference>
<dbReference type="EC" id="4.3.1.18" evidence="11"/>
<dbReference type="Gene3D" id="3.20.20.10">
    <property type="entry name" value="Alanine racemase"/>
    <property type="match status" value="1"/>
</dbReference>
<dbReference type="GO" id="GO:0008721">
    <property type="term" value="F:D-serine ammonia-lyase activity"/>
    <property type="evidence" value="ECO:0007669"/>
    <property type="project" value="UniProtKB-EC"/>
</dbReference>
<reference evidence="15 16" key="1">
    <citation type="submission" date="2007-06" db="EMBL/GenBank/DDBJ databases">
        <title>The Genome Sequence of Coccidioides posadasii RMSCC_3488.</title>
        <authorList>
            <consortium name="Coccidioides Genome Resources Consortium"/>
            <consortium name="The Broad Institute Genome Sequencing Platform"/>
            <person name="Henn M.R."/>
            <person name="Sykes S."/>
            <person name="Young S."/>
            <person name="Jaffe D."/>
            <person name="Berlin A."/>
            <person name="Alvarez P."/>
            <person name="Butler J."/>
            <person name="Gnerre S."/>
            <person name="Grabherr M."/>
            <person name="Mauceli E."/>
            <person name="Brockman W."/>
            <person name="Kodira C."/>
            <person name="Alvarado L."/>
            <person name="Zeng Q."/>
            <person name="Crawford M."/>
            <person name="Antoine C."/>
            <person name="Devon K."/>
            <person name="Galgiani J."/>
            <person name="Orsborn K."/>
            <person name="Lewis M.L."/>
            <person name="Nusbaum C."/>
            <person name="Galagan J."/>
            <person name="Birren B."/>
        </authorList>
    </citation>
    <scope>NUCLEOTIDE SEQUENCE [LARGE SCALE GENOMIC DNA]</scope>
    <source>
        <strain evidence="15 16">RMSCC 3488</strain>
    </source>
</reference>
<accession>A0A0J6FGA9</accession>
<evidence type="ECO:0000256" key="5">
    <source>
        <dbReference type="ARBA" id="ARBA00022723"/>
    </source>
</evidence>
<protein>
    <recommendedName>
        <fullName evidence="12">D-serine dehydratase</fullName>
        <ecNumber evidence="11">4.3.1.18</ecNumber>
    </recommendedName>
    <alternativeName>
        <fullName evidence="13">D-serine deaminase</fullName>
    </alternativeName>
</protein>
<evidence type="ECO:0000256" key="12">
    <source>
        <dbReference type="ARBA" id="ARBA00069616"/>
    </source>
</evidence>
<evidence type="ECO:0000313" key="15">
    <source>
        <dbReference type="EMBL" id="KMM67934.1"/>
    </source>
</evidence>
<evidence type="ECO:0000256" key="6">
    <source>
        <dbReference type="ARBA" id="ARBA00022833"/>
    </source>
</evidence>
<evidence type="ECO:0000256" key="3">
    <source>
        <dbReference type="ARBA" id="ARBA00005323"/>
    </source>
</evidence>
<name>A0A0J6FGA9_COCPO</name>
<dbReference type="PANTHER" id="PTHR28004:SF2">
    <property type="entry name" value="D-SERINE DEHYDRATASE"/>
    <property type="match status" value="1"/>
</dbReference>
<sequence>MSGVQNYPNASTESLKAQYVGRRLQDIDGPAAIIDIAAARQNCQVMLDAAEELGVIFRSHVKTHKTTELTRFQVGEKADTVRLVVSTLAEAEQLRPYLEECKGNGRSIDVIYGLPVQPSNFVRLATLGRDLGELCITVLVDSLHILPFLSRYRELTGNSLGVFFKLDTGYNRAGLTPDSPQFKELLGAIHKVETEMPETIYFRGFYSHMGQSYGSDTTSEALDYLALEIERCEIAALQASNLWKDSKRRFIITVGATPTTTSAQNLTGLETTTSTEKRVKELIKRVRQSFDVELHAGAYVTLDLQQLAAHARPATNNLSFDNLALTVLAEVASLYLHRERPEALIACGSLCMGREPCRSYSGWGVITPWLQNQGDAEMQGGVGWYDPEGDRTGWIIDRLSQEHGILRWQGPVEKMRDLRVGEKVRIWPNHCCICAAGFSYFLVVDSTREGVEKDKATSSIVAKTIAVLLSLPNYSKTKFPQT</sequence>
<dbReference type="Gene3D" id="2.40.37.20">
    <property type="entry name" value="D-serine dehydratase-like domain"/>
    <property type="match status" value="1"/>
</dbReference>
<evidence type="ECO:0000256" key="13">
    <source>
        <dbReference type="ARBA" id="ARBA00075219"/>
    </source>
</evidence>
<dbReference type="InterPro" id="IPR051466">
    <property type="entry name" value="D-amino_acid_metab_enzyme"/>
</dbReference>
<comment type="cofactor">
    <cofactor evidence="1">
        <name>pyridoxal 5'-phosphate</name>
        <dbReference type="ChEBI" id="CHEBI:597326"/>
    </cofactor>
</comment>
<dbReference type="FunFam" id="3.20.20.10:FF:000016">
    <property type="entry name" value="D-serine dehydratase"/>
    <property type="match status" value="1"/>
</dbReference>
<evidence type="ECO:0000313" key="16">
    <source>
        <dbReference type="Proteomes" id="UP000054567"/>
    </source>
</evidence>
<proteinExistence type="inferred from homology"/>
<dbReference type="SMART" id="SM01119">
    <property type="entry name" value="D-ser_dehydrat"/>
    <property type="match status" value="1"/>
</dbReference>
<gene>
    <name evidence="15" type="ORF">CPAG_04267</name>
</gene>
<dbReference type="Pfam" id="PF14031">
    <property type="entry name" value="D-ser_dehydrat"/>
    <property type="match status" value="1"/>
</dbReference>
<evidence type="ECO:0000256" key="1">
    <source>
        <dbReference type="ARBA" id="ARBA00001933"/>
    </source>
</evidence>
<dbReference type="InterPro" id="IPR029066">
    <property type="entry name" value="PLP-binding_barrel"/>
</dbReference>
<comment type="similarity">
    <text evidence="3">Belongs to the DSD1 family.</text>
</comment>
<keyword evidence="4" id="KW-0216">Detoxification</keyword>
<dbReference type="OrthoDB" id="20198at2759"/>
<evidence type="ECO:0000256" key="7">
    <source>
        <dbReference type="ARBA" id="ARBA00022898"/>
    </source>
</evidence>
<dbReference type="SUPFAM" id="SSF51419">
    <property type="entry name" value="PLP-binding barrel"/>
    <property type="match status" value="1"/>
</dbReference>
<dbReference type="VEuPathDB" id="FungiDB:CPAG_04267"/>
<comment type="catalytic activity">
    <reaction evidence="9">
        <text>D-serine = pyruvate + NH4(+)</text>
        <dbReference type="Rhea" id="RHEA:13977"/>
        <dbReference type="ChEBI" id="CHEBI:15361"/>
        <dbReference type="ChEBI" id="CHEBI:28938"/>
        <dbReference type="ChEBI" id="CHEBI:35247"/>
        <dbReference type="EC" id="4.3.1.18"/>
    </reaction>
    <physiologicalReaction direction="left-to-right" evidence="9">
        <dbReference type="Rhea" id="RHEA:13978"/>
    </physiologicalReaction>
</comment>
<dbReference type="GO" id="GO:0036088">
    <property type="term" value="P:D-serine catabolic process"/>
    <property type="evidence" value="ECO:0007669"/>
    <property type="project" value="TreeGrafter"/>
</dbReference>
<keyword evidence="5" id="KW-0479">Metal-binding</keyword>
<comment type="function">
    <text evidence="10">Catalyzes the conversion of D-serine to pyruvate and ammonia. May play a role in D-serine detoxification.</text>
</comment>
<reference evidence="16" key="2">
    <citation type="journal article" date="2009" name="Genome Res.">
        <title>Comparative genomic analyses of the human fungal pathogens Coccidioides and their relatives.</title>
        <authorList>
            <person name="Sharpton T.J."/>
            <person name="Stajich J.E."/>
            <person name="Rounsley S.D."/>
            <person name="Gardner M.J."/>
            <person name="Wortman J.R."/>
            <person name="Jordar V.S."/>
            <person name="Maiti R."/>
            <person name="Kodira C.D."/>
            <person name="Neafsey D.E."/>
            <person name="Zeng Q."/>
            <person name="Hung C.-Y."/>
            <person name="McMahan C."/>
            <person name="Muszewska A."/>
            <person name="Grynberg M."/>
            <person name="Mandel M.A."/>
            <person name="Kellner E.M."/>
            <person name="Barker B.M."/>
            <person name="Galgiani J.N."/>
            <person name="Orbach M.J."/>
            <person name="Kirkland T.N."/>
            <person name="Cole G.T."/>
            <person name="Henn M.R."/>
            <person name="Birren B.W."/>
            <person name="Taylor J.W."/>
        </authorList>
    </citation>
    <scope>NUCLEOTIDE SEQUENCE [LARGE SCALE GENOMIC DNA]</scope>
    <source>
        <strain evidence="16">RMSCC 3488</strain>
    </source>
</reference>
<dbReference type="Proteomes" id="UP000054567">
    <property type="component" value="Unassembled WGS sequence"/>
</dbReference>
<dbReference type="EMBL" id="DS268110">
    <property type="protein sequence ID" value="KMM67934.1"/>
    <property type="molecule type" value="Genomic_DNA"/>
</dbReference>
<dbReference type="InterPro" id="IPR042208">
    <property type="entry name" value="D-ser_dehydrat-like_sf"/>
</dbReference>
<evidence type="ECO:0000256" key="9">
    <source>
        <dbReference type="ARBA" id="ARBA00051198"/>
    </source>
</evidence>
<evidence type="ECO:0000256" key="2">
    <source>
        <dbReference type="ARBA" id="ARBA00001947"/>
    </source>
</evidence>